<gene>
    <name evidence="3" type="ORF">V1478_003617</name>
</gene>
<dbReference type="Pfam" id="PF13202">
    <property type="entry name" value="EF-hand_5"/>
    <property type="match status" value="1"/>
</dbReference>
<dbReference type="AlphaFoldDB" id="A0ABD2BMU8"/>
<dbReference type="PROSITE" id="PS50222">
    <property type="entry name" value="EF_HAND_2"/>
    <property type="match status" value="2"/>
</dbReference>
<dbReference type="Proteomes" id="UP001607302">
    <property type="component" value="Unassembled WGS sequence"/>
</dbReference>
<keyword evidence="1" id="KW-0106">Calcium</keyword>
<sequence length="220" mass="25137">MENGKASEILKAVKCNKLKSQTVSQDASIGVPQEEAALCLQRLLRDLLIQDPYCVSDVNQSGAIDKKDFDLAVQRICSSRHWSTDNPKTQQTKDTLLKIWEELQQRADSDQDGQISRDEWYSMWEDYAKDPAHAHGWQQTYMKFMFDLEDSSGDGSIDENEFSNVCHSHGVQEAEARDAFKKMGVGNEVTRDKFFELWKQYFTSDDPNAPGNFIFGKTSF</sequence>
<evidence type="ECO:0000313" key="3">
    <source>
        <dbReference type="EMBL" id="KAL2733919.1"/>
    </source>
</evidence>
<dbReference type="InterPro" id="IPR011992">
    <property type="entry name" value="EF-hand-dom_pair"/>
</dbReference>
<organism evidence="3 4">
    <name type="scientific">Vespula squamosa</name>
    <name type="common">Southern yellow jacket</name>
    <name type="synonym">Wasp</name>
    <dbReference type="NCBI Taxonomy" id="30214"/>
    <lineage>
        <taxon>Eukaryota</taxon>
        <taxon>Metazoa</taxon>
        <taxon>Ecdysozoa</taxon>
        <taxon>Arthropoda</taxon>
        <taxon>Hexapoda</taxon>
        <taxon>Insecta</taxon>
        <taxon>Pterygota</taxon>
        <taxon>Neoptera</taxon>
        <taxon>Endopterygota</taxon>
        <taxon>Hymenoptera</taxon>
        <taxon>Apocrita</taxon>
        <taxon>Aculeata</taxon>
        <taxon>Vespoidea</taxon>
        <taxon>Vespidae</taxon>
        <taxon>Vespinae</taxon>
        <taxon>Vespula</taxon>
    </lineage>
</organism>
<dbReference type="PROSITE" id="PS00018">
    <property type="entry name" value="EF_HAND_1"/>
    <property type="match status" value="3"/>
</dbReference>
<evidence type="ECO:0000259" key="2">
    <source>
        <dbReference type="PROSITE" id="PS50222"/>
    </source>
</evidence>
<reference evidence="3 4" key="1">
    <citation type="journal article" date="2024" name="Ann. Entomol. Soc. Am.">
        <title>Genomic analyses of the southern and eastern yellowjacket wasps (Hymenoptera: Vespidae) reveal evolutionary signatures of social life.</title>
        <authorList>
            <person name="Catto M.A."/>
            <person name="Caine P.B."/>
            <person name="Orr S.E."/>
            <person name="Hunt B.G."/>
            <person name="Goodisman M.A.D."/>
        </authorList>
    </citation>
    <scope>NUCLEOTIDE SEQUENCE [LARGE SCALE GENOMIC DNA]</scope>
    <source>
        <strain evidence="3">233</strain>
        <tissue evidence="3">Head and thorax</tissue>
    </source>
</reference>
<feature type="domain" description="EF-hand" evidence="2">
    <location>
        <begin position="137"/>
        <end position="172"/>
    </location>
</feature>
<evidence type="ECO:0000256" key="1">
    <source>
        <dbReference type="ARBA" id="ARBA00022837"/>
    </source>
</evidence>
<feature type="domain" description="EF-hand" evidence="2">
    <location>
        <begin position="95"/>
        <end position="130"/>
    </location>
</feature>
<evidence type="ECO:0000313" key="4">
    <source>
        <dbReference type="Proteomes" id="UP001607302"/>
    </source>
</evidence>
<proteinExistence type="predicted"/>
<keyword evidence="4" id="KW-1185">Reference proteome</keyword>
<accession>A0ABD2BMU8</accession>
<dbReference type="Gene3D" id="1.10.238.10">
    <property type="entry name" value="EF-hand"/>
    <property type="match status" value="1"/>
</dbReference>
<comment type="caution">
    <text evidence="3">The sequence shown here is derived from an EMBL/GenBank/DDBJ whole genome shotgun (WGS) entry which is preliminary data.</text>
</comment>
<dbReference type="SUPFAM" id="SSF47473">
    <property type="entry name" value="EF-hand"/>
    <property type="match status" value="1"/>
</dbReference>
<dbReference type="EMBL" id="JAUDFV010000074">
    <property type="protein sequence ID" value="KAL2733919.1"/>
    <property type="molecule type" value="Genomic_DNA"/>
</dbReference>
<name>A0ABD2BMU8_VESSQ</name>
<dbReference type="InterPro" id="IPR018247">
    <property type="entry name" value="EF_Hand_1_Ca_BS"/>
</dbReference>
<protein>
    <submittedName>
        <fullName evidence="3">Calexcitin-2</fullName>
    </submittedName>
</protein>
<dbReference type="InterPro" id="IPR002048">
    <property type="entry name" value="EF_hand_dom"/>
</dbReference>